<accession>A0A7W9Y6Y1</accession>
<organism evidence="2 3">
    <name type="scientific">Rhizobium wenxiniae</name>
    <dbReference type="NCBI Taxonomy" id="1737357"/>
    <lineage>
        <taxon>Bacteria</taxon>
        <taxon>Pseudomonadati</taxon>
        <taxon>Pseudomonadota</taxon>
        <taxon>Alphaproteobacteria</taxon>
        <taxon>Hyphomicrobiales</taxon>
        <taxon>Rhizobiaceae</taxon>
        <taxon>Rhizobium/Agrobacterium group</taxon>
        <taxon>Rhizobium</taxon>
    </lineage>
</organism>
<proteinExistence type="predicted"/>
<dbReference type="AlphaFoldDB" id="A0A7W9Y6Y1"/>
<evidence type="ECO:0000313" key="3">
    <source>
        <dbReference type="Proteomes" id="UP000547879"/>
    </source>
</evidence>
<evidence type="ECO:0000259" key="1">
    <source>
        <dbReference type="PROSITE" id="PS50943"/>
    </source>
</evidence>
<dbReference type="RefSeq" id="WP_183992863.1">
    <property type="nucleotide sequence ID" value="NZ_BMHW01000002.1"/>
</dbReference>
<dbReference type="Gene3D" id="1.10.260.40">
    <property type="entry name" value="lambda repressor-like DNA-binding domains"/>
    <property type="match status" value="1"/>
</dbReference>
<name>A0A7W9Y6Y1_9HYPH</name>
<reference evidence="2 3" key="1">
    <citation type="submission" date="2020-08" db="EMBL/GenBank/DDBJ databases">
        <title>Genomic Encyclopedia of Type Strains, Phase IV (KMG-IV): sequencing the most valuable type-strain genomes for metagenomic binning, comparative biology and taxonomic classification.</title>
        <authorList>
            <person name="Goeker M."/>
        </authorList>
    </citation>
    <scope>NUCLEOTIDE SEQUENCE [LARGE SCALE GENOMIC DNA]</scope>
    <source>
        <strain evidence="2 3">DSM 100734</strain>
    </source>
</reference>
<dbReference type="Proteomes" id="UP000547879">
    <property type="component" value="Unassembled WGS sequence"/>
</dbReference>
<keyword evidence="3" id="KW-1185">Reference proteome</keyword>
<dbReference type="Pfam" id="PF01381">
    <property type="entry name" value="HTH_3"/>
    <property type="match status" value="1"/>
</dbReference>
<gene>
    <name evidence="2" type="ORF">HNQ72_002915</name>
</gene>
<dbReference type="EMBL" id="JACHEG010000002">
    <property type="protein sequence ID" value="MBB6163097.1"/>
    <property type="molecule type" value="Genomic_DNA"/>
</dbReference>
<feature type="domain" description="HTH cro/C1-type" evidence="1">
    <location>
        <begin position="6"/>
        <end position="59"/>
    </location>
</feature>
<dbReference type="Gene3D" id="2.40.128.380">
    <property type="entry name" value="T3SS negative regulator GrlR"/>
    <property type="match status" value="1"/>
</dbReference>
<dbReference type="CDD" id="cd00093">
    <property type="entry name" value="HTH_XRE"/>
    <property type="match status" value="1"/>
</dbReference>
<dbReference type="SUPFAM" id="SSF47413">
    <property type="entry name" value="lambda repressor-like DNA-binding domains"/>
    <property type="match status" value="1"/>
</dbReference>
<sequence>MTSNDLRAAITELGLTQSEFARLLNVSNGAVAQWLSEARAIPGPAIAYVSLLMRSPSSLRQQEVNNVRKGTLQMRNGMYLIHFTGSDGDGYATLTFEDGYAYGFDTGGGQYDGTYTHTGLLGLVQVDIKVRMPPNVASVVGGVSQRFEWVLPVSTKLDLSADRGVIQVSTGLGPAVRAEFQRMRDLPKAA</sequence>
<evidence type="ECO:0000313" key="2">
    <source>
        <dbReference type="EMBL" id="MBB6163097.1"/>
    </source>
</evidence>
<dbReference type="PROSITE" id="PS50943">
    <property type="entry name" value="HTH_CROC1"/>
    <property type="match status" value="1"/>
</dbReference>
<dbReference type="InterPro" id="IPR001387">
    <property type="entry name" value="Cro/C1-type_HTH"/>
</dbReference>
<dbReference type="InterPro" id="IPR010982">
    <property type="entry name" value="Lambda_DNA-bd_dom_sf"/>
</dbReference>
<comment type="caution">
    <text evidence="2">The sequence shown here is derived from an EMBL/GenBank/DDBJ whole genome shotgun (WGS) entry which is preliminary data.</text>
</comment>
<protein>
    <recommendedName>
        <fullName evidence="1">HTH cro/C1-type domain-containing protein</fullName>
    </recommendedName>
</protein>
<dbReference type="InterPro" id="IPR043019">
    <property type="entry name" value="GrlR_sf"/>
</dbReference>
<dbReference type="GO" id="GO:0003677">
    <property type="term" value="F:DNA binding"/>
    <property type="evidence" value="ECO:0007669"/>
    <property type="project" value="InterPro"/>
</dbReference>